<dbReference type="InterPro" id="IPR000403">
    <property type="entry name" value="PI3/4_kinase_cat_dom"/>
</dbReference>
<keyword evidence="4 7" id="KW-0418">Kinase</keyword>
<keyword evidence="1 7" id="KW-1003">Cell membrane</keyword>
<feature type="domain" description="PI3K/PI4K catalytic" evidence="9">
    <location>
        <begin position="161"/>
        <end position="522"/>
    </location>
</feature>
<protein>
    <recommendedName>
        <fullName evidence="7">Phosphatidylinositol 4-kinase</fullName>
        <ecNumber evidence="7">2.7.1.67</ecNumber>
    </recommendedName>
</protein>
<keyword evidence="2 7" id="KW-0808">Transferase</keyword>
<feature type="compositionally biased region" description="Polar residues" evidence="8">
    <location>
        <begin position="341"/>
        <end position="351"/>
    </location>
</feature>
<evidence type="ECO:0000256" key="7">
    <source>
        <dbReference type="RuleBase" id="RU367084"/>
    </source>
</evidence>
<dbReference type="GO" id="GO:0046854">
    <property type="term" value="P:phosphatidylinositol phosphate biosynthetic process"/>
    <property type="evidence" value="ECO:0007669"/>
    <property type="project" value="UniProtKB-UniRule"/>
</dbReference>
<dbReference type="GO" id="GO:0005524">
    <property type="term" value="F:ATP binding"/>
    <property type="evidence" value="ECO:0007669"/>
    <property type="project" value="UniProtKB-UniRule"/>
</dbReference>
<dbReference type="PANTHER" id="PTHR12865:SF1">
    <property type="entry name" value="PHOSPHATIDYLINOSITOL 4-KINASE TYPE 2"/>
    <property type="match status" value="1"/>
</dbReference>
<organism evidence="10 11">
    <name type="scientific">Saccharomyces pastorianus</name>
    <name type="common">Lager yeast</name>
    <name type="synonym">Saccharomyces cerevisiae x Saccharomyces eubayanus</name>
    <dbReference type="NCBI Taxonomy" id="27292"/>
    <lineage>
        <taxon>Eukaryota</taxon>
        <taxon>Fungi</taxon>
        <taxon>Dikarya</taxon>
        <taxon>Ascomycota</taxon>
        <taxon>Saccharomycotina</taxon>
        <taxon>Saccharomycetes</taxon>
        <taxon>Saccharomycetales</taxon>
        <taxon>Saccharomycetaceae</taxon>
        <taxon>Saccharomyces</taxon>
    </lineage>
</organism>
<sequence length="607" mass="70217">MSNEAYQHDHTVNPHQKIVVNSYDWLQFRDEQDHCKSKNPITHASPGVGSNAQNSDIAEAPQVFHPSYQSLVNVPSESPRPDQTSGSNPAVGLLHNAEDKASGQEEEGSQYEIQYSVFRPLHAYPTKGLAYEQLRRKEEQEQRENFNHLVSDCIEAVETFGRELERIQTGSSGSYFVYGTRADESVPVGVFKPKDEEPYGPFSPKWTKWAHRTFFPCLFGRSCLIPNLGYICESAASLLDRRLETHLVPYTDTASIESFNFYDNRKKWVLGYNLQKKKQKKLGSFQLFLKEYINADEFFHKYPLPGMYSDVKHSFHRKSSGEDINHKPETTRNLTDETEPSKQINSSPISTESEENSKFEWTESSLSQFRLELEKLIILDYIMRNTDRGLDNWMVKLIKLSNNKWRLKLAAIDNGLSFPWKHPDEWRLYPYGWLYLPLQLLAKPFSEQMRSHFLPILTSTNWWEESYQEFLALFSRDQDFNVRMWKKQWAVLKGQAFNVVETLKDPRQGPLELVRRTRCQVIDEKMQVPCCPPPVSIFKNAIDEPIGSYSTSPMVLPSTPSTIPFHAHNQSNSNPVYYDSTLHPFANKTVIAERLQIVNSTPVFTWC</sequence>
<evidence type="ECO:0000313" key="10">
    <source>
        <dbReference type="EMBL" id="QID80370.1"/>
    </source>
</evidence>
<dbReference type="PROSITE" id="PS50290">
    <property type="entry name" value="PI3_4_KINASE_3"/>
    <property type="match status" value="1"/>
</dbReference>
<evidence type="ECO:0000256" key="1">
    <source>
        <dbReference type="ARBA" id="ARBA00022475"/>
    </source>
</evidence>
<dbReference type="GO" id="GO:0005802">
    <property type="term" value="C:trans-Golgi network"/>
    <property type="evidence" value="ECO:0007669"/>
    <property type="project" value="TreeGrafter"/>
</dbReference>
<evidence type="ECO:0000256" key="5">
    <source>
        <dbReference type="ARBA" id="ARBA00022840"/>
    </source>
</evidence>
<evidence type="ECO:0000313" key="11">
    <source>
        <dbReference type="Proteomes" id="UP000501346"/>
    </source>
</evidence>
<dbReference type="PANTHER" id="PTHR12865">
    <property type="entry name" value="PHOSPHATIDYLINOSITOL 4-KINASE TYPE-II"/>
    <property type="match status" value="1"/>
</dbReference>
<dbReference type="InterPro" id="IPR039756">
    <property type="entry name" value="Lsb6/PI4K2"/>
</dbReference>
<feature type="compositionally biased region" description="Polar residues" evidence="8">
    <location>
        <begin position="73"/>
        <end position="88"/>
    </location>
</feature>
<dbReference type="GO" id="GO:0000329">
    <property type="term" value="C:fungal-type vacuole membrane"/>
    <property type="evidence" value="ECO:0007669"/>
    <property type="project" value="TreeGrafter"/>
</dbReference>
<accession>A0A6C1DUS2</accession>
<feature type="region of interest" description="Disordered" evidence="8">
    <location>
        <begin position="318"/>
        <end position="356"/>
    </location>
</feature>
<evidence type="ECO:0000256" key="3">
    <source>
        <dbReference type="ARBA" id="ARBA00022741"/>
    </source>
</evidence>
<reference evidence="10 11" key="1">
    <citation type="journal article" date="2019" name="BMC Genomics">
        <title>Chromosome level assembly and comparative genome analysis confirm lager-brewing yeasts originated from a single hybridization.</title>
        <authorList>
            <person name="Salazar A.N."/>
            <person name="Gorter de Vries A.R."/>
            <person name="van den Broek M."/>
            <person name="Brouwers N."/>
            <person name="de la Torre Cortes P."/>
            <person name="Kuijpers N.G.A."/>
            <person name="Daran J.G."/>
            <person name="Abeel T."/>
        </authorList>
    </citation>
    <scope>NUCLEOTIDE SEQUENCE [LARGE SCALE GENOMIC DNA]</scope>
    <source>
        <strain evidence="10 11">CBS 1483</strain>
    </source>
</reference>
<evidence type="ECO:0000256" key="6">
    <source>
        <dbReference type="ARBA" id="ARBA00023136"/>
    </source>
</evidence>
<dbReference type="GO" id="GO:0007032">
    <property type="term" value="P:endosome organization"/>
    <property type="evidence" value="ECO:0007669"/>
    <property type="project" value="TreeGrafter"/>
</dbReference>
<dbReference type="Proteomes" id="UP000501346">
    <property type="component" value="Chromosome ScX-SeX"/>
</dbReference>
<keyword evidence="11" id="KW-1185">Reference proteome</keyword>
<comment type="similarity">
    <text evidence="7">Belongs to the PI3/PI4-kinase family.</text>
</comment>
<evidence type="ECO:0000256" key="8">
    <source>
        <dbReference type="SAM" id="MobiDB-lite"/>
    </source>
</evidence>
<dbReference type="EC" id="2.7.1.67" evidence="7"/>
<evidence type="ECO:0000256" key="2">
    <source>
        <dbReference type="ARBA" id="ARBA00022679"/>
    </source>
</evidence>
<gene>
    <name evidence="10" type="primary">LSB6_1</name>
    <name evidence="10" type="ORF">GRS66_002690</name>
</gene>
<comment type="catalytic activity">
    <reaction evidence="7">
        <text>a 1,2-diacyl-sn-glycero-3-phospho-(1D-myo-inositol) + ATP = a 1,2-diacyl-sn-glycero-3-phospho-(1D-myo-inositol 4-phosphate) + ADP + H(+)</text>
        <dbReference type="Rhea" id="RHEA:19877"/>
        <dbReference type="ChEBI" id="CHEBI:15378"/>
        <dbReference type="ChEBI" id="CHEBI:30616"/>
        <dbReference type="ChEBI" id="CHEBI:57880"/>
        <dbReference type="ChEBI" id="CHEBI:58178"/>
        <dbReference type="ChEBI" id="CHEBI:456216"/>
        <dbReference type="EC" id="2.7.1.67"/>
    </reaction>
</comment>
<feature type="region of interest" description="Disordered" evidence="8">
    <location>
        <begin position="73"/>
        <end position="93"/>
    </location>
</feature>
<dbReference type="InterPro" id="IPR018936">
    <property type="entry name" value="PI3/4_kinase_CS"/>
</dbReference>
<proteinExistence type="inferred from homology"/>
<dbReference type="OrthoDB" id="3349449at2759"/>
<comment type="subcellular location">
    <subcellularLocation>
        <location evidence="7">Cell membrane</location>
        <topology evidence="7">Peripheral membrane protein</topology>
    </subcellularLocation>
    <subcellularLocation>
        <location evidence="7">Vacuole membrane</location>
        <topology evidence="7">Peripheral membrane protein</topology>
    </subcellularLocation>
</comment>
<dbReference type="Pfam" id="PF00454">
    <property type="entry name" value="PI3_PI4_kinase"/>
    <property type="match status" value="1"/>
</dbReference>
<dbReference type="PROSITE" id="PS00916">
    <property type="entry name" value="PI3_4_KINASE_2"/>
    <property type="match status" value="1"/>
</dbReference>
<keyword evidence="6" id="KW-0472">Membrane</keyword>
<evidence type="ECO:0000259" key="9">
    <source>
        <dbReference type="PROSITE" id="PS50290"/>
    </source>
</evidence>
<name>A0A6C1DUS2_SACPS</name>
<comment type="cofactor">
    <cofactor evidence="7">
        <name>Mg(2+)</name>
        <dbReference type="ChEBI" id="CHEBI:18420"/>
    </cofactor>
    <cofactor evidence="7">
        <name>Mn(2+)</name>
        <dbReference type="ChEBI" id="CHEBI:29035"/>
    </cofactor>
</comment>
<feature type="compositionally biased region" description="Basic and acidic residues" evidence="8">
    <location>
        <begin position="319"/>
        <end position="330"/>
    </location>
</feature>
<evidence type="ECO:0000256" key="4">
    <source>
        <dbReference type="ARBA" id="ARBA00022777"/>
    </source>
</evidence>
<keyword evidence="3 7" id="KW-0547">Nucleotide-binding</keyword>
<keyword evidence="5 7" id="KW-0067">ATP-binding</keyword>
<dbReference type="SMR" id="A0A6C1DUS2"/>
<dbReference type="EMBL" id="CP048991">
    <property type="protein sequence ID" value="QID80370.1"/>
    <property type="molecule type" value="Genomic_DNA"/>
</dbReference>
<dbReference type="Gene3D" id="1.10.1070.20">
    <property type="match status" value="1"/>
</dbReference>
<dbReference type="GO" id="GO:0005768">
    <property type="term" value="C:endosome"/>
    <property type="evidence" value="ECO:0007669"/>
    <property type="project" value="UniProtKB-UniRule"/>
</dbReference>
<dbReference type="GO" id="GO:0005886">
    <property type="term" value="C:plasma membrane"/>
    <property type="evidence" value="ECO:0007669"/>
    <property type="project" value="UniProtKB-SubCell"/>
</dbReference>
<dbReference type="AlphaFoldDB" id="A0A6C1DUS2"/>
<dbReference type="GO" id="GO:0004430">
    <property type="term" value="F:1-phosphatidylinositol 4-kinase activity"/>
    <property type="evidence" value="ECO:0007669"/>
    <property type="project" value="UniProtKB-UniRule"/>
</dbReference>
<dbReference type="GO" id="GO:0007030">
    <property type="term" value="P:Golgi organization"/>
    <property type="evidence" value="ECO:0007669"/>
    <property type="project" value="TreeGrafter"/>
</dbReference>